<proteinExistence type="predicted"/>
<dbReference type="Pfam" id="PF07963">
    <property type="entry name" value="N_methyl"/>
    <property type="match status" value="1"/>
</dbReference>
<evidence type="ECO:0000313" key="3">
    <source>
        <dbReference type="Proteomes" id="UP000183997"/>
    </source>
</evidence>
<keyword evidence="1" id="KW-0812">Transmembrane</keyword>
<protein>
    <submittedName>
        <fullName evidence="2">Prepilin-type N-terminal cleavage/methylation domain-containing protein</fullName>
    </submittedName>
</protein>
<dbReference type="AlphaFoldDB" id="A0A1M6PHT8"/>
<dbReference type="EMBL" id="FRAR01000006">
    <property type="protein sequence ID" value="SHK07467.1"/>
    <property type="molecule type" value="Genomic_DNA"/>
</dbReference>
<sequence length="191" mass="21649">MLKLTNKQTNHFNQGFTLVEVMISMVILLVILSAILMIYQQSVHLFRQNDVRAEVVDNLRISLDRMTRELMTCKELKSAQNGQLEFTTTKSNGKDMVVTYYLLPAQSEITDEATNELVRKVGSNPANTISLFIKHMQVERIDTPIPYSNAPEGIWYATSVRITLTGGSKFLSKDIVMSSEVSLPSLRDVRY</sequence>
<dbReference type="RefSeq" id="WP_072910786.1">
    <property type="nucleotide sequence ID" value="NZ_FRAR01000006.1"/>
</dbReference>
<dbReference type="STRING" id="1121421.SAMN02745123_00592"/>
<reference evidence="3" key="1">
    <citation type="submission" date="2016-11" db="EMBL/GenBank/DDBJ databases">
        <authorList>
            <person name="Varghese N."/>
            <person name="Submissions S."/>
        </authorList>
    </citation>
    <scope>NUCLEOTIDE SEQUENCE [LARGE SCALE GENOMIC DNA]</scope>
    <source>
        <strain evidence="3">DSM 10349</strain>
    </source>
</reference>
<accession>A0A1M6PHT8</accession>
<dbReference type="InterPro" id="IPR045584">
    <property type="entry name" value="Pilin-like"/>
</dbReference>
<keyword evidence="1" id="KW-0472">Membrane</keyword>
<gene>
    <name evidence="2" type="ORF">SAMN02745123_00592</name>
</gene>
<organism evidence="2 3">
    <name type="scientific">Desulforamulus aeronauticus DSM 10349</name>
    <dbReference type="NCBI Taxonomy" id="1121421"/>
    <lineage>
        <taxon>Bacteria</taxon>
        <taxon>Bacillati</taxon>
        <taxon>Bacillota</taxon>
        <taxon>Clostridia</taxon>
        <taxon>Eubacteriales</taxon>
        <taxon>Peptococcaceae</taxon>
        <taxon>Desulforamulus</taxon>
    </lineage>
</organism>
<evidence type="ECO:0000313" key="2">
    <source>
        <dbReference type="EMBL" id="SHK07467.1"/>
    </source>
</evidence>
<dbReference type="SUPFAM" id="SSF54523">
    <property type="entry name" value="Pili subunits"/>
    <property type="match status" value="1"/>
</dbReference>
<dbReference type="NCBIfam" id="TIGR02532">
    <property type="entry name" value="IV_pilin_GFxxxE"/>
    <property type="match status" value="1"/>
</dbReference>
<dbReference type="Proteomes" id="UP000183997">
    <property type="component" value="Unassembled WGS sequence"/>
</dbReference>
<dbReference type="PROSITE" id="PS00409">
    <property type="entry name" value="PROKAR_NTER_METHYL"/>
    <property type="match status" value="1"/>
</dbReference>
<dbReference type="InterPro" id="IPR012902">
    <property type="entry name" value="N_methyl_site"/>
</dbReference>
<dbReference type="OrthoDB" id="1786582at2"/>
<keyword evidence="3" id="KW-1185">Reference proteome</keyword>
<evidence type="ECO:0000256" key="1">
    <source>
        <dbReference type="SAM" id="Phobius"/>
    </source>
</evidence>
<feature type="transmembrane region" description="Helical" evidence="1">
    <location>
        <begin position="15"/>
        <end position="39"/>
    </location>
</feature>
<name>A0A1M6PHT8_9FIRM</name>
<keyword evidence="1" id="KW-1133">Transmembrane helix</keyword>